<dbReference type="RefSeq" id="XP_001581889.1">
    <property type="nucleotide sequence ID" value="XM_001581839.1"/>
</dbReference>
<sequence>MLQHVVLNFPEDHPFLGMGIASYDLLKGIEKIFEWDFLPSKGTVPQSSLYKIVLGNVHRQNDTALNKIIPISLEIHQFNCYLICAIFGIKINEKTIFYIYGLFLQHDKIHNNLDILRPLLKKATDGAMKIKITLQAKQPIHEATHYIQKLANEIKTLMKSGITTNFPIPRILPQDSLFYATALFSHLTSQMVTIIEASSFEEAEPLFSFLSKFLLKSQASLSSTLLLDEPQPELFLQIVKERETISMIKMLNFERSWTWIRLKTKSVYISPDITSQKRYYDIFKDFDPNDNSENGKRMKKYLETYTTRQITRCHWTTTIVSKIISSSPQVSNLICERTVDLLVTKGIVLLEYIKSLGEVAFLQNSQLEIAKQLLEVTEEDMFYAIVSVADLFDNSVHRKIFAGKKAMLMSMMASI</sequence>
<gene>
    <name evidence="1" type="ORF">TVAG_437290</name>
</gene>
<reference evidence="1" key="2">
    <citation type="journal article" date="2007" name="Science">
        <title>Draft genome sequence of the sexually transmitted pathogen Trichomonas vaginalis.</title>
        <authorList>
            <person name="Carlton J.M."/>
            <person name="Hirt R.P."/>
            <person name="Silva J.C."/>
            <person name="Delcher A.L."/>
            <person name="Schatz M."/>
            <person name="Zhao Q."/>
            <person name="Wortman J.R."/>
            <person name="Bidwell S.L."/>
            <person name="Alsmark U.C.M."/>
            <person name="Besteiro S."/>
            <person name="Sicheritz-Ponten T."/>
            <person name="Noel C.J."/>
            <person name="Dacks J.B."/>
            <person name="Foster P.G."/>
            <person name="Simillion C."/>
            <person name="Van de Peer Y."/>
            <person name="Miranda-Saavedra D."/>
            <person name="Barton G.J."/>
            <person name="Westrop G.D."/>
            <person name="Mueller S."/>
            <person name="Dessi D."/>
            <person name="Fiori P.L."/>
            <person name="Ren Q."/>
            <person name="Paulsen I."/>
            <person name="Zhang H."/>
            <person name="Bastida-Corcuera F.D."/>
            <person name="Simoes-Barbosa A."/>
            <person name="Brown M.T."/>
            <person name="Hayes R.D."/>
            <person name="Mukherjee M."/>
            <person name="Okumura C.Y."/>
            <person name="Schneider R."/>
            <person name="Smith A.J."/>
            <person name="Vanacova S."/>
            <person name="Villalvazo M."/>
            <person name="Haas B.J."/>
            <person name="Pertea M."/>
            <person name="Feldblyum T.V."/>
            <person name="Utterback T.R."/>
            <person name="Shu C.L."/>
            <person name="Osoegawa K."/>
            <person name="de Jong P.J."/>
            <person name="Hrdy I."/>
            <person name="Horvathova L."/>
            <person name="Zubacova Z."/>
            <person name="Dolezal P."/>
            <person name="Malik S.B."/>
            <person name="Logsdon J.M. Jr."/>
            <person name="Henze K."/>
            <person name="Gupta A."/>
            <person name="Wang C.C."/>
            <person name="Dunne R.L."/>
            <person name="Upcroft J.A."/>
            <person name="Upcroft P."/>
            <person name="White O."/>
            <person name="Salzberg S.L."/>
            <person name="Tang P."/>
            <person name="Chiu C.-H."/>
            <person name="Lee Y.-S."/>
            <person name="Embley T.M."/>
            <person name="Coombs G.H."/>
            <person name="Mottram J.C."/>
            <person name="Tachezy J."/>
            <person name="Fraser-Liggett C.M."/>
            <person name="Johnson P.J."/>
        </authorList>
    </citation>
    <scope>NUCLEOTIDE SEQUENCE [LARGE SCALE GENOMIC DNA]</scope>
    <source>
        <strain evidence="1">G3</strain>
    </source>
</reference>
<dbReference type="PANTHER" id="PTHR31855">
    <property type="entry name" value="GUANINE NUCLEOTIDE EXCHANGE C9ORF72"/>
    <property type="match status" value="1"/>
</dbReference>
<name>A2DFH5_TRIV3</name>
<dbReference type="PROSITE" id="PS51835">
    <property type="entry name" value="DENN_C9ORF72"/>
    <property type="match status" value="1"/>
</dbReference>
<dbReference type="VEuPathDB" id="TrichDB:TVAGG3_0564780"/>
<proteinExistence type="predicted"/>
<dbReference type="InterPro" id="IPR027819">
    <property type="entry name" value="C9orf72"/>
</dbReference>
<dbReference type="EMBL" id="DS113194">
    <property type="protein sequence ID" value="EAY20903.1"/>
    <property type="molecule type" value="Genomic_DNA"/>
</dbReference>
<dbReference type="PANTHER" id="PTHR31855:SF2">
    <property type="entry name" value="GUANINE NUCLEOTIDE EXCHANGE FACTOR C9ORF72"/>
    <property type="match status" value="1"/>
</dbReference>
<dbReference type="KEGG" id="tva:5466450"/>
<dbReference type="Pfam" id="PF15019">
    <property type="entry name" value="C9orf72-like"/>
    <property type="match status" value="1"/>
</dbReference>
<protein>
    <submittedName>
        <fullName evidence="1">Uncharacterized protein</fullName>
    </submittedName>
</protein>
<dbReference type="InParanoid" id="A2DFH5"/>
<dbReference type="AlphaFoldDB" id="A2DFH5"/>
<reference evidence="1" key="1">
    <citation type="submission" date="2006-10" db="EMBL/GenBank/DDBJ databases">
        <authorList>
            <person name="Amadeo P."/>
            <person name="Zhao Q."/>
            <person name="Wortman J."/>
            <person name="Fraser-Liggett C."/>
            <person name="Carlton J."/>
        </authorList>
    </citation>
    <scope>NUCLEOTIDE SEQUENCE</scope>
    <source>
        <strain evidence="1">G3</strain>
    </source>
</reference>
<evidence type="ECO:0000313" key="2">
    <source>
        <dbReference type="Proteomes" id="UP000001542"/>
    </source>
</evidence>
<dbReference type="Proteomes" id="UP000001542">
    <property type="component" value="Unassembled WGS sequence"/>
</dbReference>
<keyword evidence="2" id="KW-1185">Reference proteome</keyword>
<accession>A2DFH5</accession>
<organism evidence="1 2">
    <name type="scientific">Trichomonas vaginalis (strain ATCC PRA-98 / G3)</name>
    <dbReference type="NCBI Taxonomy" id="412133"/>
    <lineage>
        <taxon>Eukaryota</taxon>
        <taxon>Metamonada</taxon>
        <taxon>Parabasalia</taxon>
        <taxon>Trichomonadida</taxon>
        <taxon>Trichomonadidae</taxon>
        <taxon>Trichomonas</taxon>
    </lineage>
</organism>
<dbReference type="VEuPathDB" id="TrichDB:TVAG_437290"/>
<dbReference type="GO" id="GO:0005085">
    <property type="term" value="F:guanyl-nucleotide exchange factor activity"/>
    <property type="evidence" value="ECO:0007669"/>
    <property type="project" value="InterPro"/>
</dbReference>
<evidence type="ECO:0000313" key="1">
    <source>
        <dbReference type="EMBL" id="EAY20903.1"/>
    </source>
</evidence>